<feature type="binding site" description="axial binding residue" evidence="9">
    <location>
        <position position="479"/>
    </location>
    <ligand>
        <name>heme</name>
        <dbReference type="ChEBI" id="CHEBI:30413"/>
    </ligand>
    <ligandPart>
        <name>Fe</name>
        <dbReference type="ChEBI" id="CHEBI:18248"/>
    </ligandPart>
</feature>
<keyword evidence="7 10" id="KW-0503">Monooxygenase</keyword>
<comment type="caution">
    <text evidence="13">The sequence shown here is derived from an EMBL/GenBank/DDBJ whole genome shotgun (WGS) entry which is preliminary data.</text>
</comment>
<dbReference type="FunFam" id="1.10.630.10:FF:000182">
    <property type="entry name" value="Cytochrome P450 3A4"/>
    <property type="match status" value="1"/>
</dbReference>
<name>A0A819VP78_9BILA</name>
<accession>A0A819VP78</accession>
<evidence type="ECO:0000256" key="9">
    <source>
        <dbReference type="PIRSR" id="PIRSR602401-1"/>
    </source>
</evidence>
<dbReference type="PANTHER" id="PTHR24302:SF15">
    <property type="entry name" value="FATTY-ACID PEROXYGENASE"/>
    <property type="match status" value="1"/>
</dbReference>
<proteinExistence type="inferred from homology"/>
<keyword evidence="3 9" id="KW-0349">Heme</keyword>
<keyword evidence="6 9" id="KW-0408">Iron</keyword>
<organism evidence="13 14">
    <name type="scientific">Adineta steineri</name>
    <dbReference type="NCBI Taxonomy" id="433720"/>
    <lineage>
        <taxon>Eukaryota</taxon>
        <taxon>Metazoa</taxon>
        <taxon>Spiralia</taxon>
        <taxon>Gnathifera</taxon>
        <taxon>Rotifera</taxon>
        <taxon>Eurotatoria</taxon>
        <taxon>Bdelloidea</taxon>
        <taxon>Adinetida</taxon>
        <taxon>Adinetidae</taxon>
        <taxon>Adineta</taxon>
    </lineage>
</organism>
<evidence type="ECO:0000313" key="12">
    <source>
        <dbReference type="EMBL" id="CAF1472532.1"/>
    </source>
</evidence>
<dbReference type="GO" id="GO:0008395">
    <property type="term" value="F:steroid hydroxylase activity"/>
    <property type="evidence" value="ECO:0007669"/>
    <property type="project" value="TreeGrafter"/>
</dbReference>
<reference evidence="13" key="1">
    <citation type="submission" date="2021-02" db="EMBL/GenBank/DDBJ databases">
        <authorList>
            <person name="Nowell W R."/>
        </authorList>
    </citation>
    <scope>NUCLEOTIDE SEQUENCE</scope>
</reference>
<dbReference type="PROSITE" id="PS00086">
    <property type="entry name" value="CYTOCHROME_P450"/>
    <property type="match status" value="1"/>
</dbReference>
<comment type="cofactor">
    <cofactor evidence="1 9">
        <name>heme</name>
        <dbReference type="ChEBI" id="CHEBI:30413"/>
    </cofactor>
</comment>
<dbReference type="SUPFAM" id="SSF48264">
    <property type="entry name" value="Cytochrome P450"/>
    <property type="match status" value="1"/>
</dbReference>
<evidence type="ECO:0000256" key="4">
    <source>
        <dbReference type="ARBA" id="ARBA00022723"/>
    </source>
</evidence>
<keyword evidence="5 10" id="KW-0560">Oxidoreductase</keyword>
<dbReference type="InterPro" id="IPR036396">
    <property type="entry name" value="Cyt_P450_sf"/>
</dbReference>
<dbReference type="InterPro" id="IPR002401">
    <property type="entry name" value="Cyt_P450_E_grp-I"/>
</dbReference>
<dbReference type="PRINTS" id="PR00463">
    <property type="entry name" value="EP450I"/>
</dbReference>
<dbReference type="InterPro" id="IPR017972">
    <property type="entry name" value="Cyt_P450_CS"/>
</dbReference>
<protein>
    <recommendedName>
        <fullName evidence="15">Cytochrome P450</fullName>
    </recommendedName>
</protein>
<dbReference type="InterPro" id="IPR050705">
    <property type="entry name" value="Cytochrome_P450_3A"/>
</dbReference>
<evidence type="ECO:0008006" key="15">
    <source>
        <dbReference type="Google" id="ProtNLM"/>
    </source>
</evidence>
<evidence type="ECO:0000256" key="3">
    <source>
        <dbReference type="ARBA" id="ARBA00022617"/>
    </source>
</evidence>
<dbReference type="EMBL" id="CAJOBB010005009">
    <property type="protein sequence ID" value="CAF4112258.1"/>
    <property type="molecule type" value="Genomic_DNA"/>
</dbReference>
<evidence type="ECO:0000313" key="13">
    <source>
        <dbReference type="EMBL" id="CAF4112258.1"/>
    </source>
</evidence>
<evidence type="ECO:0000256" key="5">
    <source>
        <dbReference type="ARBA" id="ARBA00023002"/>
    </source>
</evidence>
<comment type="function">
    <text evidence="8">Cytochromes P450 are a group of heme-thiolate monooxygenases. They oxidize a variety of structurally unrelated compounds, including steroids, fatty acids, and xenobiotics.</text>
</comment>
<keyword evidence="4 9" id="KW-0479">Metal-binding</keyword>
<dbReference type="EMBL" id="CAJNOE010002197">
    <property type="protein sequence ID" value="CAF1472532.1"/>
    <property type="molecule type" value="Genomic_DNA"/>
</dbReference>
<dbReference type="GO" id="GO:0016705">
    <property type="term" value="F:oxidoreductase activity, acting on paired donors, with incorporation or reduction of molecular oxygen"/>
    <property type="evidence" value="ECO:0007669"/>
    <property type="project" value="InterPro"/>
</dbReference>
<evidence type="ECO:0000313" key="14">
    <source>
        <dbReference type="Proteomes" id="UP000663868"/>
    </source>
</evidence>
<dbReference type="Pfam" id="PF00067">
    <property type="entry name" value="p450"/>
    <property type="match status" value="1"/>
</dbReference>
<evidence type="ECO:0000256" key="6">
    <source>
        <dbReference type="ARBA" id="ARBA00023004"/>
    </source>
</evidence>
<evidence type="ECO:0000256" key="7">
    <source>
        <dbReference type="ARBA" id="ARBA00023033"/>
    </source>
</evidence>
<dbReference type="PRINTS" id="PR00385">
    <property type="entry name" value="P450"/>
</dbReference>
<comment type="similarity">
    <text evidence="2 10">Belongs to the cytochrome P450 family.</text>
</comment>
<dbReference type="GO" id="GO:0020037">
    <property type="term" value="F:heme binding"/>
    <property type="evidence" value="ECO:0007669"/>
    <property type="project" value="InterPro"/>
</dbReference>
<dbReference type="CDD" id="cd11055">
    <property type="entry name" value="CYP3A-like"/>
    <property type="match status" value="1"/>
</dbReference>
<dbReference type="PANTHER" id="PTHR24302">
    <property type="entry name" value="CYTOCHROME P450 FAMILY 3"/>
    <property type="match status" value="1"/>
</dbReference>
<dbReference type="Proteomes" id="UP000663860">
    <property type="component" value="Unassembled WGS sequence"/>
</dbReference>
<evidence type="ECO:0000256" key="8">
    <source>
        <dbReference type="ARBA" id="ARBA00043906"/>
    </source>
</evidence>
<feature type="transmembrane region" description="Helical" evidence="11">
    <location>
        <begin position="6"/>
        <end position="25"/>
    </location>
</feature>
<feature type="transmembrane region" description="Helical" evidence="11">
    <location>
        <begin position="229"/>
        <end position="248"/>
    </location>
</feature>
<dbReference type="GO" id="GO:0005506">
    <property type="term" value="F:iron ion binding"/>
    <property type="evidence" value="ECO:0007669"/>
    <property type="project" value="InterPro"/>
</dbReference>
<dbReference type="Gene3D" id="1.10.630.10">
    <property type="entry name" value="Cytochrome P450"/>
    <property type="match status" value="1"/>
</dbReference>
<keyword evidence="11" id="KW-0472">Membrane</keyword>
<evidence type="ECO:0000256" key="10">
    <source>
        <dbReference type="RuleBase" id="RU000461"/>
    </source>
</evidence>
<sequence length="536" mass="61563">MPFELTIWLSVGAVLLAILLIVAFVRRKHSYFVAANIPGPPPTFLLGNLGTLWQASHYFRQLESWTHQYGKVYGMFEGTAPIYVVSDVDFLEQVFITQFAKFDRRKPLLFLLPGQEKRLHVFDANGPTWRRQRYILNPAFSKAKLTQMLPLINGCVDEFVQTLASYADENVDVDVCPMYFRMTVDTIFRCAFSFDTDVQQNPSNPYLTRYDELLSVDARKLFFAKLATALPALGGFILQIFMRLFMLLHKLNKTFSFVHFPEMPLLWLLDHIGEHVIRVRTEENEIDRVDLLHIMLDAATDQSIVDEEAHCDEDISTSARTPIVKKLTINEILGNVFIFGAAGTETTANILSYCTYILATDHEVQQKLQDEIDANIDSNVQSPTYEMIDKLEYLDMFIKEVNRMYPVGPIALTRLCMQDTTIGQYTVKKGTVVQVDPYSIHYDVDLWGPVDPYKFYPERHATKRHPLAYVSFGAGPRSCVGIRFAMMEIKMTCVRLLKTFTILKCGKLESNFQIHDRATIKPEAVWVKFEHRKQAD</sequence>
<gene>
    <name evidence="12" type="ORF">IZO911_LOCUS43539</name>
    <name evidence="13" type="ORF">KXQ929_LOCUS35151</name>
</gene>
<evidence type="ECO:0000256" key="11">
    <source>
        <dbReference type="SAM" id="Phobius"/>
    </source>
</evidence>
<keyword evidence="11" id="KW-1133">Transmembrane helix</keyword>
<dbReference type="AlphaFoldDB" id="A0A819VP78"/>
<evidence type="ECO:0000256" key="2">
    <source>
        <dbReference type="ARBA" id="ARBA00010617"/>
    </source>
</evidence>
<evidence type="ECO:0000256" key="1">
    <source>
        <dbReference type="ARBA" id="ARBA00001971"/>
    </source>
</evidence>
<dbReference type="Proteomes" id="UP000663868">
    <property type="component" value="Unassembled WGS sequence"/>
</dbReference>
<keyword evidence="11" id="KW-0812">Transmembrane</keyword>
<dbReference type="InterPro" id="IPR001128">
    <property type="entry name" value="Cyt_P450"/>
</dbReference>